<gene>
    <name evidence="2" type="ORF">DdX_17454</name>
</gene>
<dbReference type="Proteomes" id="UP001201812">
    <property type="component" value="Unassembled WGS sequence"/>
</dbReference>
<dbReference type="AlphaFoldDB" id="A0AAD4QVS2"/>
<accession>A0AAD4QVS2</accession>
<dbReference type="EMBL" id="JAKKPZ010000188">
    <property type="protein sequence ID" value="KAI1699209.1"/>
    <property type="molecule type" value="Genomic_DNA"/>
</dbReference>
<keyword evidence="3" id="KW-1185">Reference proteome</keyword>
<evidence type="ECO:0000313" key="3">
    <source>
        <dbReference type="Proteomes" id="UP001201812"/>
    </source>
</evidence>
<feature type="signal peptide" evidence="1">
    <location>
        <begin position="1"/>
        <end position="27"/>
    </location>
</feature>
<evidence type="ECO:0000313" key="2">
    <source>
        <dbReference type="EMBL" id="KAI1699209.1"/>
    </source>
</evidence>
<evidence type="ECO:0000256" key="1">
    <source>
        <dbReference type="SAM" id="SignalP"/>
    </source>
</evidence>
<keyword evidence="1" id="KW-0732">Signal</keyword>
<protein>
    <submittedName>
        <fullName evidence="2">Uncharacterized protein</fullName>
    </submittedName>
</protein>
<name>A0AAD4QVS2_9BILA</name>
<proteinExistence type="predicted"/>
<comment type="caution">
    <text evidence="2">The sequence shown here is derived from an EMBL/GenBank/DDBJ whole genome shotgun (WGS) entry which is preliminary data.</text>
</comment>
<reference evidence="2" key="1">
    <citation type="submission" date="2022-01" db="EMBL/GenBank/DDBJ databases">
        <title>Genome Sequence Resource for Two Populations of Ditylenchus destructor, the Migratory Endoparasitic Phytonematode.</title>
        <authorList>
            <person name="Zhang H."/>
            <person name="Lin R."/>
            <person name="Xie B."/>
        </authorList>
    </citation>
    <scope>NUCLEOTIDE SEQUENCE</scope>
    <source>
        <strain evidence="2">BazhouSP</strain>
    </source>
</reference>
<organism evidence="2 3">
    <name type="scientific">Ditylenchus destructor</name>
    <dbReference type="NCBI Taxonomy" id="166010"/>
    <lineage>
        <taxon>Eukaryota</taxon>
        <taxon>Metazoa</taxon>
        <taxon>Ecdysozoa</taxon>
        <taxon>Nematoda</taxon>
        <taxon>Chromadorea</taxon>
        <taxon>Rhabditida</taxon>
        <taxon>Tylenchina</taxon>
        <taxon>Tylenchomorpha</taxon>
        <taxon>Sphaerularioidea</taxon>
        <taxon>Anguinidae</taxon>
        <taxon>Anguininae</taxon>
        <taxon>Ditylenchus</taxon>
    </lineage>
</organism>
<sequence>MKPVSRIILLASITTFILLLGLPGSSAWNDRRNYMSPEKMLYLHISKAGIGLTLDFDELADAMALSRFRETINENGLRGFANFIQGLSPDEHRKLTALSSGILNGMKPGFRDLTNALGEGDNWVWFPKTTKFGWHLWTFMDKLREMSNKYGGNLEVRYKINETFGTHSCPCELCIQNDDSGCVDVGEDKLHIAKKYHG</sequence>
<feature type="chain" id="PRO_5042265189" evidence="1">
    <location>
        <begin position="28"/>
        <end position="198"/>
    </location>
</feature>